<keyword evidence="3" id="KW-1185">Reference proteome</keyword>
<dbReference type="RefSeq" id="WP_015558058.1">
    <property type="nucleotide sequence ID" value="NC_021039.1"/>
</dbReference>
<dbReference type="PATRIC" id="fig|213810.4.peg.885"/>
<keyword evidence="1" id="KW-0472">Membrane</keyword>
<dbReference type="AlphaFoldDB" id="D4LC06"/>
<name>D4LC06_RUMC1</name>
<feature type="transmembrane region" description="Helical" evidence="1">
    <location>
        <begin position="63"/>
        <end position="84"/>
    </location>
</feature>
<dbReference type="Pfam" id="PF07441">
    <property type="entry name" value="BofA"/>
    <property type="match status" value="1"/>
</dbReference>
<dbReference type="BioCyc" id="RCHA213810:RUM_RS04725-MONOMER"/>
<dbReference type="KEGG" id="rch:RUM_09830"/>
<feature type="transmembrane region" description="Helical" evidence="1">
    <location>
        <begin position="33"/>
        <end position="51"/>
    </location>
</feature>
<keyword evidence="1" id="KW-0812">Transmembrane</keyword>
<reference evidence="2" key="2">
    <citation type="submission" date="2010-03" db="EMBL/GenBank/DDBJ databases">
        <authorList>
            <person name="Pajon A."/>
        </authorList>
    </citation>
    <scope>NUCLEOTIDE SEQUENCE</scope>
    <source>
        <strain evidence="2">Type strain: 18P13</strain>
    </source>
</reference>
<organism evidence="2 3">
    <name type="scientific">Ruminococcus champanellensis (strain DSM 18848 / JCM 17042 / KCTC 15320 / 18P13)</name>
    <dbReference type="NCBI Taxonomy" id="213810"/>
    <lineage>
        <taxon>Bacteria</taxon>
        <taxon>Bacillati</taxon>
        <taxon>Bacillota</taxon>
        <taxon>Clostridia</taxon>
        <taxon>Eubacteriales</taxon>
        <taxon>Oscillospiraceae</taxon>
        <taxon>Ruminococcus</taxon>
    </lineage>
</organism>
<feature type="transmembrane region" description="Helical" evidence="1">
    <location>
        <begin position="6"/>
        <end position="24"/>
    </location>
</feature>
<dbReference type="HOGENOM" id="CLU_2510668_0_0_9"/>
<reference evidence="2" key="1">
    <citation type="submission" date="2010-03" db="EMBL/GenBank/DDBJ databases">
        <title>The genome sequence of Ruminococcus sp. 18P13.</title>
        <authorList>
            <consortium name="metaHIT consortium -- http://www.metahit.eu/"/>
            <person name="Pajon A."/>
            <person name="Turner K."/>
            <person name="Parkhill J."/>
            <person name="Bernalier A."/>
        </authorList>
    </citation>
    <scope>NUCLEOTIDE SEQUENCE [LARGE SCALE GENOMIC DNA]</scope>
    <source>
        <strain evidence="2">Type strain: 18P13</strain>
    </source>
</reference>
<dbReference type="InterPro" id="IPR010001">
    <property type="entry name" value="BofA"/>
</dbReference>
<proteinExistence type="predicted"/>
<keyword evidence="1" id="KW-1133">Transmembrane helix</keyword>
<dbReference type="EMBL" id="FP929052">
    <property type="protein sequence ID" value="CBL17151.1"/>
    <property type="molecule type" value="Genomic_DNA"/>
</dbReference>
<sequence length="85" mass="9208">MLKTEWIFCGIWLIAGLGMLRCYLSRKRPLRSALLGMLTGAAALTLMHLYGGRFGVEMPLNCFTGGISLLLGVPGVTLLTVLLLI</sequence>
<evidence type="ECO:0000313" key="3">
    <source>
        <dbReference type="Proteomes" id="UP000007054"/>
    </source>
</evidence>
<dbReference type="GeneID" id="83155741"/>
<accession>D4LC06</accession>
<evidence type="ECO:0000313" key="2">
    <source>
        <dbReference type="EMBL" id="CBL17151.1"/>
    </source>
</evidence>
<protein>
    <submittedName>
        <fullName evidence="2">SigmaK-factor processing regulatory protein BofA</fullName>
    </submittedName>
</protein>
<gene>
    <name evidence="2" type="ordered locus">RUM_09830</name>
</gene>
<evidence type="ECO:0000256" key="1">
    <source>
        <dbReference type="SAM" id="Phobius"/>
    </source>
</evidence>
<dbReference type="Proteomes" id="UP000007054">
    <property type="component" value="Chromosome"/>
</dbReference>